<name>A0AAE4BLV1_9DEIO</name>
<reference evidence="2" key="1">
    <citation type="submission" date="2023-07" db="EMBL/GenBank/DDBJ databases">
        <title>Sorghum-associated microbial communities from plants grown in Nebraska, USA.</title>
        <authorList>
            <person name="Schachtman D."/>
        </authorList>
    </citation>
    <scope>NUCLEOTIDE SEQUENCE</scope>
    <source>
        <strain evidence="2">BE330</strain>
    </source>
</reference>
<dbReference type="AlphaFoldDB" id="A0AAE4BLV1"/>
<evidence type="ECO:0000256" key="1">
    <source>
        <dbReference type="SAM" id="MobiDB-lite"/>
    </source>
</evidence>
<evidence type="ECO:0000313" key="2">
    <source>
        <dbReference type="EMBL" id="MDR6218405.1"/>
    </source>
</evidence>
<organism evidence="2 3">
    <name type="scientific">Deinococcus soli</name>
    <name type="common">ex Cha et al. 2016</name>
    <dbReference type="NCBI Taxonomy" id="1309411"/>
    <lineage>
        <taxon>Bacteria</taxon>
        <taxon>Thermotogati</taxon>
        <taxon>Deinococcota</taxon>
        <taxon>Deinococci</taxon>
        <taxon>Deinococcales</taxon>
        <taxon>Deinococcaceae</taxon>
        <taxon>Deinococcus</taxon>
    </lineage>
</organism>
<accession>A0AAE4BLV1</accession>
<proteinExistence type="predicted"/>
<dbReference type="RefSeq" id="WP_309854862.1">
    <property type="nucleotide sequence ID" value="NZ_JAVDQJ010000005.1"/>
</dbReference>
<feature type="region of interest" description="Disordered" evidence="1">
    <location>
        <begin position="171"/>
        <end position="192"/>
    </location>
</feature>
<dbReference type="Proteomes" id="UP001185331">
    <property type="component" value="Unassembled WGS sequence"/>
</dbReference>
<dbReference type="EMBL" id="JAVDQK010000004">
    <property type="protein sequence ID" value="MDR6218405.1"/>
    <property type="molecule type" value="Genomic_DNA"/>
</dbReference>
<evidence type="ECO:0000313" key="3">
    <source>
        <dbReference type="Proteomes" id="UP001185331"/>
    </source>
</evidence>
<gene>
    <name evidence="2" type="ORF">J2Y00_001968</name>
</gene>
<protein>
    <submittedName>
        <fullName evidence="2">Uncharacterized protein</fullName>
    </submittedName>
</protein>
<sequence>MRRLLYTIEQRPAAFFPSENAAKNHAEVVWRRSSAAWRNGNPQWRIRAVRMITAEELSGLSKTSSDTTPPKPLVEWARTHRLSIRVHVASTDGFYQACLFGFWQFGRLVALYASGERSGTKSAPIFHVAALRPTLVGTGNILMKPFDECIQAVGRASHALHGFEPIARPQATAPTQVPAQTPAPATPSASGAPFTESELYPDAFKPQDFHLLHSALNRASARLKVIARHDGVNRLMLDGTEVGTITISDGVTLKGGRAVTLHLPSGLTPYLGTIKGPQMEVFRPEELCLGLRVITQENFGPYAAQLLWTVRHQPHLLDLRTAEFPCWISARGLSGYLGGQHARMTPTANGRVALRYANGDNVLAVAGALGVSLLLPGGQWRRVG</sequence>
<comment type="caution">
    <text evidence="2">The sequence shown here is derived from an EMBL/GenBank/DDBJ whole genome shotgun (WGS) entry which is preliminary data.</text>
</comment>